<accession>A0A3N9TZ56</accession>
<dbReference type="Gene3D" id="1.10.3210.10">
    <property type="entry name" value="Hypothetical protein af1432"/>
    <property type="match status" value="1"/>
</dbReference>
<evidence type="ECO:0000313" key="1">
    <source>
        <dbReference type="EMBL" id="RQW62242.1"/>
    </source>
</evidence>
<dbReference type="Proteomes" id="UP000281112">
    <property type="component" value="Unassembled WGS sequence"/>
</dbReference>
<proteinExistence type="predicted"/>
<dbReference type="PANTHER" id="PTHR46246">
    <property type="entry name" value="GUANOSINE-3',5'-BIS(DIPHOSPHATE) 3'-PYROPHOSPHOHYDROLASE MESH1"/>
    <property type="match status" value="1"/>
</dbReference>
<dbReference type="InterPro" id="IPR052194">
    <property type="entry name" value="MESH1"/>
</dbReference>
<dbReference type="AlphaFoldDB" id="A0A3N9TZ56"/>
<organism evidence="1 2">
    <name type="scientific">Vibrio viridaestus</name>
    <dbReference type="NCBI Taxonomy" id="2487322"/>
    <lineage>
        <taxon>Bacteria</taxon>
        <taxon>Pseudomonadati</taxon>
        <taxon>Pseudomonadota</taxon>
        <taxon>Gammaproteobacteria</taxon>
        <taxon>Vibrionales</taxon>
        <taxon>Vibrionaceae</taxon>
        <taxon>Vibrio</taxon>
    </lineage>
</organism>
<name>A0A3N9TZ56_9VIBR</name>
<dbReference type="PANTHER" id="PTHR46246:SF1">
    <property type="entry name" value="GUANOSINE-3',5'-BIS(DIPHOSPHATE) 3'-PYROPHOSPHOHYDROLASE MESH1"/>
    <property type="match status" value="1"/>
</dbReference>
<comment type="caution">
    <text evidence="1">The sequence shown here is derived from an EMBL/GenBank/DDBJ whole genome shotgun (WGS) entry which is preliminary data.</text>
</comment>
<dbReference type="RefSeq" id="WP_124938234.1">
    <property type="nucleotide sequence ID" value="NZ_RJVQ01000007.1"/>
</dbReference>
<sequence>MLTTAREFAIKHHGDQRYGEKPYSYHLEQVVELLQPYGKEAQIIGYLHDVVEDTPATVEMIESLFDTKIAQAVSILTDEPGETRQERKAKTYHIMSTVQGELEIALLVKAADRLANVRSCVENGRDDKFMMYREEQPQFEWAAYRPGLCDEFWEELRALLDSED</sequence>
<keyword evidence="2" id="KW-1185">Reference proteome</keyword>
<evidence type="ECO:0000313" key="2">
    <source>
        <dbReference type="Proteomes" id="UP000281112"/>
    </source>
</evidence>
<dbReference type="SUPFAM" id="SSF109604">
    <property type="entry name" value="HD-domain/PDEase-like"/>
    <property type="match status" value="1"/>
</dbReference>
<gene>
    <name evidence="1" type="ORF">EES38_16135</name>
</gene>
<dbReference type="OrthoDB" id="9802385at2"/>
<dbReference type="GO" id="GO:0008893">
    <property type="term" value="F:guanosine-3',5'-bis(diphosphate) 3'-diphosphatase activity"/>
    <property type="evidence" value="ECO:0007669"/>
    <property type="project" value="TreeGrafter"/>
</dbReference>
<dbReference type="Pfam" id="PF13328">
    <property type="entry name" value="HD_4"/>
    <property type="match status" value="1"/>
</dbReference>
<reference evidence="1 2" key="1">
    <citation type="submission" date="2018-11" db="EMBL/GenBank/DDBJ databases">
        <title>Vibrio LJC006 sp. nov., isolated from seawater during the bloom of the enteromorpha.</title>
        <authorList>
            <person name="Liang J."/>
        </authorList>
    </citation>
    <scope>NUCLEOTIDE SEQUENCE [LARGE SCALE GENOMIC DNA]</scope>
    <source>
        <strain evidence="1 2">LJC006</strain>
    </source>
</reference>
<dbReference type="EMBL" id="RJVQ01000007">
    <property type="protein sequence ID" value="RQW62242.1"/>
    <property type="molecule type" value="Genomic_DNA"/>
</dbReference>
<protein>
    <submittedName>
        <fullName evidence="1">HD domain-containing protein</fullName>
    </submittedName>
</protein>